<evidence type="ECO:0000313" key="3">
    <source>
        <dbReference type="Proteomes" id="UP001221413"/>
    </source>
</evidence>
<keyword evidence="3" id="KW-1185">Reference proteome</keyword>
<proteinExistence type="predicted"/>
<feature type="compositionally biased region" description="Low complexity" evidence="1">
    <location>
        <begin position="525"/>
        <end position="536"/>
    </location>
</feature>
<organism evidence="2 3">
    <name type="scientific">Drechslerella dactyloides</name>
    <name type="common">Nematode-trapping fungus</name>
    <name type="synonym">Arthrobotrys dactyloides</name>
    <dbReference type="NCBI Taxonomy" id="74499"/>
    <lineage>
        <taxon>Eukaryota</taxon>
        <taxon>Fungi</taxon>
        <taxon>Dikarya</taxon>
        <taxon>Ascomycota</taxon>
        <taxon>Pezizomycotina</taxon>
        <taxon>Orbiliomycetes</taxon>
        <taxon>Orbiliales</taxon>
        <taxon>Orbiliaceae</taxon>
        <taxon>Drechslerella</taxon>
    </lineage>
</organism>
<name>A0AAD6J079_DREDA</name>
<dbReference type="AlphaFoldDB" id="A0AAD6J079"/>
<dbReference type="Proteomes" id="UP001221413">
    <property type="component" value="Unassembled WGS sequence"/>
</dbReference>
<protein>
    <submittedName>
        <fullName evidence="2">Uncharacterized protein</fullName>
    </submittedName>
</protein>
<evidence type="ECO:0000256" key="1">
    <source>
        <dbReference type="SAM" id="MobiDB-lite"/>
    </source>
</evidence>
<accession>A0AAD6J079</accession>
<feature type="compositionally biased region" description="Polar residues" evidence="1">
    <location>
        <begin position="665"/>
        <end position="682"/>
    </location>
</feature>
<comment type="caution">
    <text evidence="2">The sequence shown here is derived from an EMBL/GenBank/DDBJ whole genome shotgun (WGS) entry which is preliminary data.</text>
</comment>
<evidence type="ECO:0000313" key="2">
    <source>
        <dbReference type="EMBL" id="KAJ6261756.1"/>
    </source>
</evidence>
<reference evidence="2" key="1">
    <citation type="submission" date="2023-01" db="EMBL/GenBank/DDBJ databases">
        <title>The chitinases involved in constricting ring structure development in the nematode-trapping fungus Drechslerella dactyloides.</title>
        <authorList>
            <person name="Wang R."/>
            <person name="Zhang L."/>
            <person name="Tang P."/>
            <person name="Li S."/>
            <person name="Liang L."/>
        </authorList>
    </citation>
    <scope>NUCLEOTIDE SEQUENCE</scope>
    <source>
        <strain evidence="2">YMF1.00031</strain>
    </source>
</reference>
<feature type="region of interest" description="Disordered" evidence="1">
    <location>
        <begin position="515"/>
        <end position="729"/>
    </location>
</feature>
<sequence length="796" mass="88237">MAAPSEPMYSSRTTIVVDNANVQPFSLEHWGQRPVGNKLQETFVGYLPSGKPFRALVGASGPCSVVNNRWWYENVHGRTFPWIGKQNITIKDESVLLLDPSCETHRYPGLSTCYHDPMHLYGPPRARARGKDQKPSDQDYEEFYRKLGFCGNSVPLRGFGFSILPLIVAGRTHFIPVMISPIKFPVSPTKNLEIGRAQPSMLAEPGEFLDGVIHIDTFATLGIKTFFTAGDRLNGRLMISTRSPDFEFFPHPETGDIVQRIEVFGTGGDLAKHGITADVESCFTAVFCGPESMYNKVWETSIGERESFIRASHEATIHGIAHAIELVLTCKARCGYPYTRAVIFANSHENIRYLSYWNKDLATAAVLEGQWHHRHHKGLADAWQKCFFLLQQARIKYGFVFEFAVLPPERVKALGLMMSEFWEQETNPRAMQLLTPDRFVAAEDVGEAVANVSITTALNPRGLSSEVLQPSGRVITRNDVMDLLPDGFLVKLPGGEPQDPHLQRPLFDVHLPPSRMKRKEPAEPDSPSSATDSPDPQLFTPHKSPKLYRNDSPTKPGTLQVHHDESPTDQGKGESAYASFVNSGGPEDALMLQTDEPPTDDTKDAPAAGELLGDDTMIKNVKATLDGDDDSRMSDFSGAATPAPSRPRSVSPFDMGVLPDAQLPAQFTRSGTVSPSEYNGPTTPRDYLRQDDLTTRLQVKMFGEEKTDGDTSETTGGEEMCDVDPPARMSFQDENQNLIDSPAAPAPRWCLRSHTKNVSMGKEEKTDNVDGKDVCRTGRILNRRGSHSSMVREVFK</sequence>
<dbReference type="EMBL" id="JAQGDS010000003">
    <property type="protein sequence ID" value="KAJ6261756.1"/>
    <property type="molecule type" value="Genomic_DNA"/>
</dbReference>
<gene>
    <name evidence="2" type="ORF">Dda_2555</name>
</gene>